<dbReference type="Gene3D" id="3.30.40.10">
    <property type="entry name" value="Zinc/RING finger domain, C3HC4 (zinc finger)"/>
    <property type="match status" value="1"/>
</dbReference>
<organism evidence="6">
    <name type="scientific">Lygus hesperus</name>
    <name type="common">Western plant bug</name>
    <dbReference type="NCBI Taxonomy" id="30085"/>
    <lineage>
        <taxon>Eukaryota</taxon>
        <taxon>Metazoa</taxon>
        <taxon>Ecdysozoa</taxon>
        <taxon>Arthropoda</taxon>
        <taxon>Hexapoda</taxon>
        <taxon>Insecta</taxon>
        <taxon>Pterygota</taxon>
        <taxon>Neoptera</taxon>
        <taxon>Paraneoptera</taxon>
        <taxon>Hemiptera</taxon>
        <taxon>Heteroptera</taxon>
        <taxon>Panheteroptera</taxon>
        <taxon>Cimicomorpha</taxon>
        <taxon>Miridae</taxon>
        <taxon>Mirini</taxon>
        <taxon>Lygus</taxon>
    </lineage>
</organism>
<dbReference type="EMBL" id="GBHO01039602">
    <property type="protein sequence ID" value="JAG04002.1"/>
    <property type="molecule type" value="Transcribed_RNA"/>
</dbReference>
<reference evidence="6" key="1">
    <citation type="journal article" date="2014" name="PLoS ONE">
        <title>Transcriptome-Based Identification of ABC Transporters in the Western Tarnished Plant Bug Lygus hesperus.</title>
        <authorList>
            <person name="Hull J.J."/>
            <person name="Chaney K."/>
            <person name="Geib S.M."/>
            <person name="Fabrick J.A."/>
            <person name="Brent C.S."/>
            <person name="Walsh D."/>
            <person name="Lavine L.C."/>
        </authorList>
    </citation>
    <scope>NUCLEOTIDE SEQUENCE</scope>
</reference>
<dbReference type="SUPFAM" id="SSF57903">
    <property type="entry name" value="FYVE/PHD zinc finger"/>
    <property type="match status" value="1"/>
</dbReference>
<accession>A0A0A9W6D5</accession>
<feature type="region of interest" description="Disordered" evidence="4">
    <location>
        <begin position="124"/>
        <end position="146"/>
    </location>
</feature>
<dbReference type="InterPro" id="IPR011993">
    <property type="entry name" value="PH-like_dom_sf"/>
</dbReference>
<dbReference type="EMBL" id="GBHO01039601">
    <property type="protein sequence ID" value="JAG04003.1"/>
    <property type="molecule type" value="Transcribed_RNA"/>
</dbReference>
<reference evidence="6" key="2">
    <citation type="submission" date="2014-07" db="EMBL/GenBank/DDBJ databases">
        <authorList>
            <person name="Hull J."/>
        </authorList>
    </citation>
    <scope>NUCLEOTIDE SEQUENCE</scope>
</reference>
<feature type="domain" description="PH" evidence="5">
    <location>
        <begin position="1"/>
        <end position="60"/>
    </location>
</feature>
<dbReference type="PROSITE" id="PS50003">
    <property type="entry name" value="PH_DOMAIN"/>
    <property type="match status" value="1"/>
</dbReference>
<evidence type="ECO:0000256" key="4">
    <source>
        <dbReference type="SAM" id="MobiDB-lite"/>
    </source>
</evidence>
<proteinExistence type="predicted"/>
<sequence length="416" mass="45515">MRADDPASIALATNSPPAGTTIRRTRHCFRIVTPQKTFTVVAADVQQKYSWMRAIQHAIHTTLLLRNAILLLHDLSRRYHVPVLSFDGAKKHQCENLLILDTYLHSTHSACNVSPSCVSVSNTHHTASGPTPTDSPTTPSAAPTGSSSILGGCASQTSFTKQESNTYAITAIPVQEIYHIYSCFVVYSSHYIHKSTDCIPTYNLQLDVSGMTIPYCHICFRGYTLFRRRIRCTFCNVVVCGDCITRKVNVQQYMDTGRVGGANYTAAKLFNTNDDSLQQQSCKRSTTAATTAINTSYDSSECDEYITSPERSLSTLDSCNPGSKYTPQLALQSSPTFEPITDRSVSGKHHSVSLSSHALDSLMDFQETFHTSGTGGEGISITTPTTQVGAGSALQVSTRSAIQRVCDVCYWYLHSS</sequence>
<dbReference type="AlphaFoldDB" id="A0A0A9W6D5"/>
<evidence type="ECO:0000256" key="3">
    <source>
        <dbReference type="ARBA" id="ARBA00022833"/>
    </source>
</evidence>
<dbReference type="InterPro" id="IPR001849">
    <property type="entry name" value="PH_domain"/>
</dbReference>
<dbReference type="InterPro" id="IPR013083">
    <property type="entry name" value="Znf_RING/FYVE/PHD"/>
</dbReference>
<keyword evidence="2" id="KW-0863">Zinc-finger</keyword>
<protein>
    <submittedName>
        <fullName evidence="6">ADP-ribosylation factor GTPase-activating protein AGD4</fullName>
    </submittedName>
</protein>
<dbReference type="GO" id="GO:0008270">
    <property type="term" value="F:zinc ion binding"/>
    <property type="evidence" value="ECO:0007669"/>
    <property type="project" value="UniProtKB-KW"/>
</dbReference>
<name>A0A0A9W6D5_LYGHE</name>
<keyword evidence="3" id="KW-0862">Zinc</keyword>
<dbReference type="InterPro" id="IPR011011">
    <property type="entry name" value="Znf_FYVE_PHD"/>
</dbReference>
<evidence type="ECO:0000313" key="7">
    <source>
        <dbReference type="EMBL" id="JAG04003.1"/>
    </source>
</evidence>
<keyword evidence="1" id="KW-0479">Metal-binding</keyword>
<evidence type="ECO:0000256" key="1">
    <source>
        <dbReference type="ARBA" id="ARBA00022723"/>
    </source>
</evidence>
<dbReference type="Pfam" id="PF01363">
    <property type="entry name" value="FYVE"/>
    <property type="match status" value="1"/>
</dbReference>
<evidence type="ECO:0000313" key="6">
    <source>
        <dbReference type="EMBL" id="JAG04002.1"/>
    </source>
</evidence>
<dbReference type="Gene3D" id="2.30.29.30">
    <property type="entry name" value="Pleckstrin-homology domain (PH domain)/Phosphotyrosine-binding domain (PTB)"/>
    <property type="match status" value="1"/>
</dbReference>
<evidence type="ECO:0000256" key="2">
    <source>
        <dbReference type="ARBA" id="ARBA00022771"/>
    </source>
</evidence>
<dbReference type="InterPro" id="IPR000306">
    <property type="entry name" value="Znf_FYVE"/>
</dbReference>
<dbReference type="SUPFAM" id="SSF50729">
    <property type="entry name" value="PH domain-like"/>
    <property type="match status" value="1"/>
</dbReference>
<gene>
    <name evidence="6" type="primary">AGD4_0</name>
    <name evidence="7" type="synonym">AGD4_1</name>
    <name evidence="7" type="ORF">CM83_22055</name>
    <name evidence="6" type="ORF">CM83_22060</name>
</gene>
<dbReference type="CDD" id="cd00065">
    <property type="entry name" value="FYVE_like_SF"/>
    <property type="match status" value="1"/>
</dbReference>
<evidence type="ECO:0000259" key="5">
    <source>
        <dbReference type="PROSITE" id="PS50003"/>
    </source>
</evidence>